<evidence type="ECO:0000313" key="1">
    <source>
        <dbReference type="EMBL" id="CAG9135091.1"/>
    </source>
</evidence>
<accession>A0A8S4G5L4</accession>
<proteinExistence type="predicted"/>
<comment type="caution">
    <text evidence="1">The sequence shown here is derived from an EMBL/GenBank/DDBJ whole genome shotgun (WGS) entry which is preliminary data.</text>
</comment>
<reference evidence="1" key="1">
    <citation type="submission" date="2020-11" db="EMBL/GenBank/DDBJ databases">
        <authorList>
            <person name="Whiteford S."/>
        </authorList>
    </citation>
    <scope>NUCLEOTIDE SEQUENCE</scope>
</reference>
<name>A0A8S4G5L4_PLUXY</name>
<organism evidence="1 2">
    <name type="scientific">Plutella xylostella</name>
    <name type="common">Diamondback moth</name>
    <name type="synonym">Plutella maculipennis</name>
    <dbReference type="NCBI Taxonomy" id="51655"/>
    <lineage>
        <taxon>Eukaryota</taxon>
        <taxon>Metazoa</taxon>
        <taxon>Ecdysozoa</taxon>
        <taxon>Arthropoda</taxon>
        <taxon>Hexapoda</taxon>
        <taxon>Insecta</taxon>
        <taxon>Pterygota</taxon>
        <taxon>Neoptera</taxon>
        <taxon>Endopterygota</taxon>
        <taxon>Lepidoptera</taxon>
        <taxon>Glossata</taxon>
        <taxon>Ditrysia</taxon>
        <taxon>Yponomeutoidea</taxon>
        <taxon>Plutellidae</taxon>
        <taxon>Plutella</taxon>
    </lineage>
</organism>
<protein>
    <submittedName>
        <fullName evidence="1">(diamondback moth) hypothetical protein</fullName>
    </submittedName>
</protein>
<keyword evidence="2" id="KW-1185">Reference proteome</keyword>
<dbReference type="AlphaFoldDB" id="A0A8S4G5L4"/>
<evidence type="ECO:0000313" key="2">
    <source>
        <dbReference type="Proteomes" id="UP000653454"/>
    </source>
</evidence>
<sequence>MIVDRHPPTMKSKLTPMTLIGRAAMDRRFSSAMLPSLLREIRRNTSREKLGIAVEDGYLKAYNGNFEPVLVHRLVDIMRASQVPGSPEELFYIMYNEAEGLLNCFLFSADSDTQVSHLD</sequence>
<dbReference type="Proteomes" id="UP000653454">
    <property type="component" value="Unassembled WGS sequence"/>
</dbReference>
<dbReference type="EMBL" id="CAJHNJ030000094">
    <property type="protein sequence ID" value="CAG9135091.1"/>
    <property type="molecule type" value="Genomic_DNA"/>
</dbReference>
<gene>
    <name evidence="1" type="ORF">PLXY2_LOCUS13347</name>
</gene>